<gene>
    <name evidence="2" type="ORF">EPUL_001068</name>
</gene>
<dbReference type="Gene3D" id="2.60.260.40">
    <property type="entry name" value="q5lls5 like domains"/>
    <property type="match status" value="1"/>
</dbReference>
<comment type="caution">
    <text evidence="2">The sequence shown here is derived from an EMBL/GenBank/DDBJ whole genome shotgun (WGS) entry which is preliminary data.</text>
</comment>
<evidence type="ECO:0000313" key="2">
    <source>
        <dbReference type="EMBL" id="POS87755.1"/>
    </source>
</evidence>
<feature type="non-terminal residue" evidence="2">
    <location>
        <position position="167"/>
    </location>
</feature>
<dbReference type="STRING" id="225359.A0A2S4Q0D5"/>
<keyword evidence="3" id="KW-1185">Reference proteome</keyword>
<dbReference type="GO" id="GO:0006120">
    <property type="term" value="P:mitochondrial electron transport, NADH to ubiquinone"/>
    <property type="evidence" value="ECO:0007669"/>
    <property type="project" value="TreeGrafter"/>
</dbReference>
<accession>A0A2S4Q0D5</accession>
<sequence>MLRTARGRVVGSLNYRTQVQAKCAFAFWASQKLRSSDLENTAANPKSDGLPLNTQQNDAPIGKAILKDNENSIVPQAPNRINVWSRSQNPRSKAMSGPRFEQTLFEFQPAPQAAIELSHKQVVKWSHERTVSCDGGGGPLGHPRVFINIDKPQICVCGYCGRPFVSD</sequence>
<dbReference type="InterPro" id="IPR019401">
    <property type="entry name" value="Znf_CHCC"/>
</dbReference>
<dbReference type="FunFam" id="2.60.260.40:FF:000003">
    <property type="entry name" value="NADH dehydrogenase [ubiquinone] iron-sulfur protein 6, mitochondrial"/>
    <property type="match status" value="1"/>
</dbReference>
<dbReference type="AlphaFoldDB" id="A0A2S4Q0D5"/>
<name>A0A2S4Q0D5_9PEZI</name>
<dbReference type="Pfam" id="PF10276">
    <property type="entry name" value="zf-CHCC"/>
    <property type="match status" value="1"/>
</dbReference>
<evidence type="ECO:0000259" key="1">
    <source>
        <dbReference type="Pfam" id="PF10276"/>
    </source>
</evidence>
<dbReference type="Proteomes" id="UP000237438">
    <property type="component" value="Unassembled WGS sequence"/>
</dbReference>
<dbReference type="OrthoDB" id="307899at2759"/>
<protein>
    <recommendedName>
        <fullName evidence="1">Zinc finger CHCC-type domain-containing protein</fullName>
    </recommendedName>
</protein>
<proteinExistence type="predicted"/>
<feature type="domain" description="Zinc finger CHCC-type" evidence="1">
    <location>
        <begin position="129"/>
        <end position="164"/>
    </location>
</feature>
<dbReference type="PANTHER" id="PTHR13156:SF0">
    <property type="entry name" value="NADH DEHYDROGENASE [UBIQUINONE] IRON-SULFUR PROTEIN 6, MITOCHONDRIAL"/>
    <property type="match status" value="1"/>
</dbReference>
<dbReference type="GO" id="GO:0005739">
    <property type="term" value="C:mitochondrion"/>
    <property type="evidence" value="ECO:0007669"/>
    <property type="project" value="GOC"/>
</dbReference>
<dbReference type="PANTHER" id="PTHR13156">
    <property type="entry name" value="NADH-UBIQUINONE OXIDOREDUCTASE 13 KD-A SUBUNIT"/>
    <property type="match status" value="1"/>
</dbReference>
<evidence type="ECO:0000313" key="3">
    <source>
        <dbReference type="Proteomes" id="UP000237438"/>
    </source>
</evidence>
<dbReference type="EMBL" id="PEDP01000074">
    <property type="protein sequence ID" value="POS87755.1"/>
    <property type="molecule type" value="Genomic_DNA"/>
</dbReference>
<organism evidence="2 3">
    <name type="scientific">Erysiphe pulchra</name>
    <dbReference type="NCBI Taxonomy" id="225359"/>
    <lineage>
        <taxon>Eukaryota</taxon>
        <taxon>Fungi</taxon>
        <taxon>Dikarya</taxon>
        <taxon>Ascomycota</taxon>
        <taxon>Pezizomycotina</taxon>
        <taxon>Leotiomycetes</taxon>
        <taxon>Erysiphales</taxon>
        <taxon>Erysiphaceae</taxon>
        <taxon>Erysiphe</taxon>
    </lineage>
</organism>
<reference evidence="2 3" key="1">
    <citation type="submission" date="2017-10" db="EMBL/GenBank/DDBJ databases">
        <title>Development of genomic resources for the powdery mildew, Erysiphe pulchra.</title>
        <authorList>
            <person name="Wadl P.A."/>
            <person name="Mack B.M."/>
            <person name="Moore G."/>
            <person name="Beltz S.B."/>
        </authorList>
    </citation>
    <scope>NUCLEOTIDE SEQUENCE [LARGE SCALE GENOMIC DNA]</scope>
    <source>
        <strain evidence="2">Cflorida</strain>
    </source>
</reference>